<evidence type="ECO:0000256" key="11">
    <source>
        <dbReference type="ARBA" id="ARBA00023136"/>
    </source>
</evidence>
<comment type="catalytic activity">
    <reaction evidence="18">
        <text>beta-D-galactosyl-(1-&gt;4)-N-acetyl-D-glucosamine + GDP-beta-L-fucose = beta-D-galactosyl-(1-&gt;4)-[alpha-L-fucosyl-(1-&gt;3)]-N-acetyl-D-glucosamine + GDP + H(+)</text>
        <dbReference type="Rhea" id="RHEA:62824"/>
        <dbReference type="ChEBI" id="CHEBI:15378"/>
        <dbReference type="ChEBI" id="CHEBI:57273"/>
        <dbReference type="ChEBI" id="CHEBI:58189"/>
        <dbReference type="ChEBI" id="CHEBI:60152"/>
        <dbReference type="ChEBI" id="CHEBI:62287"/>
    </reaction>
    <physiologicalReaction direction="left-to-right" evidence="18">
        <dbReference type="Rhea" id="RHEA:62825"/>
    </physiologicalReaction>
</comment>
<comment type="similarity">
    <text evidence="3 19">Belongs to the glycosyltransferase 10 family.</text>
</comment>
<evidence type="ECO:0000256" key="17">
    <source>
        <dbReference type="ARBA" id="ARBA00036481"/>
    </source>
</evidence>
<evidence type="ECO:0000256" key="12">
    <source>
        <dbReference type="ARBA" id="ARBA00023180"/>
    </source>
</evidence>
<dbReference type="GO" id="GO:0006629">
    <property type="term" value="P:lipid metabolic process"/>
    <property type="evidence" value="ECO:0007669"/>
    <property type="project" value="UniProtKB-KW"/>
</dbReference>
<evidence type="ECO:0000256" key="15">
    <source>
        <dbReference type="ARBA" id="ARBA00036273"/>
    </source>
</evidence>
<evidence type="ECO:0000256" key="18">
    <source>
        <dbReference type="ARBA" id="ARBA00036928"/>
    </source>
</evidence>
<evidence type="ECO:0000256" key="7">
    <source>
        <dbReference type="ARBA" id="ARBA00022968"/>
    </source>
</evidence>
<dbReference type="InterPro" id="IPR055270">
    <property type="entry name" value="Glyco_tran_10_C"/>
</dbReference>
<evidence type="ECO:0000313" key="24">
    <source>
        <dbReference type="RefSeq" id="XP_006017663.2"/>
    </source>
</evidence>
<feature type="domain" description="Fucosyltransferase C-terminal" evidence="21">
    <location>
        <begin position="261"/>
        <end position="434"/>
    </location>
</feature>
<dbReference type="InterPro" id="IPR038577">
    <property type="entry name" value="GT10-like_C_sf"/>
</dbReference>
<dbReference type="GO" id="GO:0017060">
    <property type="term" value="F:3-galactosyl-N-acetylglucosaminide 4-alpha-L-fucosyltransferase activity"/>
    <property type="evidence" value="ECO:0007669"/>
    <property type="project" value="UniProtKB-EC"/>
</dbReference>
<dbReference type="FunFam" id="3.40.50.11660:FF:000001">
    <property type="entry name" value="alpha-(1,3)-fucosyltransferase 9"/>
    <property type="match status" value="1"/>
</dbReference>
<keyword evidence="12" id="KW-0325">Glycoprotein</keyword>
<comment type="pathway">
    <text evidence="2">Protein modification; protein glycosylation.</text>
</comment>
<feature type="transmembrane region" description="Helical" evidence="19">
    <location>
        <begin position="86"/>
        <end position="104"/>
    </location>
</feature>
<gene>
    <name evidence="24" type="primary">LOC102376514</name>
</gene>
<dbReference type="AlphaFoldDB" id="A0A1U7R5E6"/>
<keyword evidence="6 19" id="KW-0812">Transmembrane</keyword>
<comment type="subcellular location">
    <subcellularLocation>
        <location evidence="1 19">Golgi apparatus</location>
        <location evidence="1 19">Golgi stack membrane</location>
        <topology evidence="1 19">Single-pass type II membrane protein</topology>
    </subcellularLocation>
</comment>
<evidence type="ECO:0000259" key="21">
    <source>
        <dbReference type="Pfam" id="PF00852"/>
    </source>
</evidence>
<dbReference type="PANTHER" id="PTHR11929:SF11">
    <property type="entry name" value="4-GALACTOSYL-N-ACETYLGLUCOSAMINIDE 3-ALPHA-L-FUCOSYLTRANSFERASE FUT5"/>
    <property type="match status" value="1"/>
</dbReference>
<evidence type="ECO:0000256" key="8">
    <source>
        <dbReference type="ARBA" id="ARBA00022989"/>
    </source>
</evidence>
<evidence type="ECO:0000259" key="22">
    <source>
        <dbReference type="Pfam" id="PF17039"/>
    </source>
</evidence>
<dbReference type="GO" id="GO:0032580">
    <property type="term" value="C:Golgi cisterna membrane"/>
    <property type="evidence" value="ECO:0007669"/>
    <property type="project" value="UniProtKB-SubCell"/>
</dbReference>
<evidence type="ECO:0000256" key="4">
    <source>
        <dbReference type="ARBA" id="ARBA00022676"/>
    </source>
</evidence>
<dbReference type="InterPro" id="IPR031481">
    <property type="entry name" value="Glyco_tran_10_N"/>
</dbReference>
<evidence type="ECO:0000256" key="1">
    <source>
        <dbReference type="ARBA" id="ARBA00004447"/>
    </source>
</evidence>
<keyword evidence="5 19" id="KW-0808">Transferase</keyword>
<dbReference type="SUPFAM" id="SSF53756">
    <property type="entry name" value="UDP-Glycosyltransferase/glycogen phosphorylase"/>
    <property type="match status" value="1"/>
</dbReference>
<feature type="region of interest" description="Disordered" evidence="20">
    <location>
        <begin position="114"/>
        <end position="136"/>
    </location>
</feature>
<organism evidence="23 24">
    <name type="scientific">Alligator sinensis</name>
    <name type="common">Chinese alligator</name>
    <dbReference type="NCBI Taxonomy" id="38654"/>
    <lineage>
        <taxon>Eukaryota</taxon>
        <taxon>Metazoa</taxon>
        <taxon>Chordata</taxon>
        <taxon>Craniata</taxon>
        <taxon>Vertebrata</taxon>
        <taxon>Euteleostomi</taxon>
        <taxon>Archelosauria</taxon>
        <taxon>Archosauria</taxon>
        <taxon>Crocodylia</taxon>
        <taxon>Alligatoridae</taxon>
        <taxon>Alligatorinae</taxon>
        <taxon>Alligator</taxon>
    </lineage>
</organism>
<keyword evidence="9 19" id="KW-0333">Golgi apparatus</keyword>
<evidence type="ECO:0000256" key="6">
    <source>
        <dbReference type="ARBA" id="ARBA00022692"/>
    </source>
</evidence>
<dbReference type="GeneID" id="102376514"/>
<evidence type="ECO:0000256" key="13">
    <source>
        <dbReference type="ARBA" id="ARBA00029329"/>
    </source>
</evidence>
<comment type="catalytic activity">
    <reaction evidence="16">
        <text>an alpha-Neu5Ac-(2-&gt;3)-beta-D-Gal-(1-&gt;3)-D-GlcNAc derivative + GDP-beta-L-fucose = an alpha-Neu5Ac-(2-&gt;3)-beta-D-Gal-(1-&gt;3)-[alpha-L-Fuc-(1-&gt;4)]-beta-D-GlcNAc derivative + GDP + H(+)</text>
        <dbReference type="Rhea" id="RHEA:62904"/>
        <dbReference type="ChEBI" id="CHEBI:15378"/>
        <dbReference type="ChEBI" id="CHEBI:57273"/>
        <dbReference type="ChEBI" id="CHEBI:58189"/>
        <dbReference type="ChEBI" id="CHEBI:146021"/>
        <dbReference type="ChEBI" id="CHEBI:146022"/>
    </reaction>
    <physiologicalReaction direction="left-to-right" evidence="16">
        <dbReference type="Rhea" id="RHEA:62905"/>
    </physiologicalReaction>
</comment>
<dbReference type="STRING" id="38654.A0A1U7R5E6"/>
<dbReference type="Pfam" id="PF17039">
    <property type="entry name" value="Glyco_tran_10_N"/>
    <property type="match status" value="1"/>
</dbReference>
<reference evidence="24" key="1">
    <citation type="submission" date="2025-08" db="UniProtKB">
        <authorList>
            <consortium name="RefSeq"/>
        </authorList>
    </citation>
    <scope>IDENTIFICATION</scope>
</reference>
<dbReference type="Pfam" id="PF00852">
    <property type="entry name" value="Glyco_transf_10"/>
    <property type="match status" value="1"/>
</dbReference>
<dbReference type="GO" id="GO:0017083">
    <property type="term" value="F:4-galactosyl-N-acetylglucosaminide 3-alpha-L-fucosyltransferase activity"/>
    <property type="evidence" value="ECO:0007669"/>
    <property type="project" value="UniProtKB-EC"/>
</dbReference>
<accession>A0A1U7R5E6</accession>
<proteinExistence type="inferred from homology"/>
<name>A0A1U7R5E6_ALLSI</name>
<evidence type="ECO:0000256" key="2">
    <source>
        <dbReference type="ARBA" id="ARBA00004922"/>
    </source>
</evidence>
<evidence type="ECO:0000256" key="20">
    <source>
        <dbReference type="SAM" id="MobiDB-lite"/>
    </source>
</evidence>
<feature type="transmembrane region" description="Helical" evidence="19">
    <location>
        <begin position="12"/>
        <end position="34"/>
    </location>
</feature>
<keyword evidence="11 19" id="KW-0472">Membrane</keyword>
<dbReference type="Gene3D" id="3.40.50.11660">
    <property type="entry name" value="Glycosyl transferase family 10, C-terminal domain"/>
    <property type="match status" value="1"/>
</dbReference>
<keyword evidence="4 19" id="KW-0328">Glycosyltransferase</keyword>
<feature type="domain" description="Fucosyltransferase N-terminal" evidence="22">
    <location>
        <begin position="141"/>
        <end position="247"/>
    </location>
</feature>
<dbReference type="EC" id="2.4.1.-" evidence="19"/>
<dbReference type="KEGG" id="asn:102376514"/>
<dbReference type="PANTHER" id="PTHR11929">
    <property type="entry name" value="ALPHA- 1,3 -FUCOSYLTRANSFERASE"/>
    <property type="match status" value="1"/>
</dbReference>
<evidence type="ECO:0000313" key="23">
    <source>
        <dbReference type="Proteomes" id="UP000189705"/>
    </source>
</evidence>
<comment type="catalytic activity">
    <reaction evidence="13">
        <text>a beta-D-galactosyl-(1-&gt;4)-N-acetyl-beta-D-glucosaminyl derivative + GDP-beta-L-fucose = a beta-D-galactosyl-(1-&gt;4)-[alpha-L-fucosyl-(1-&gt;3)]-N-acetyl-beta-D-glucosaminyl derivative + GDP + H(+)</text>
        <dbReference type="Rhea" id="RHEA:14257"/>
        <dbReference type="ChEBI" id="CHEBI:15378"/>
        <dbReference type="ChEBI" id="CHEBI:57273"/>
        <dbReference type="ChEBI" id="CHEBI:58189"/>
        <dbReference type="ChEBI" id="CHEBI:133507"/>
        <dbReference type="ChEBI" id="CHEBI:137941"/>
        <dbReference type="EC" id="2.4.1.152"/>
    </reaction>
    <physiologicalReaction direction="left-to-right" evidence="13">
        <dbReference type="Rhea" id="RHEA:14258"/>
    </physiologicalReaction>
</comment>
<evidence type="ECO:0000256" key="10">
    <source>
        <dbReference type="ARBA" id="ARBA00023098"/>
    </source>
</evidence>
<evidence type="ECO:0000256" key="16">
    <source>
        <dbReference type="ARBA" id="ARBA00036468"/>
    </source>
</evidence>
<evidence type="ECO:0000256" key="14">
    <source>
        <dbReference type="ARBA" id="ARBA00036052"/>
    </source>
</evidence>
<comment type="catalytic activity">
    <reaction evidence="17">
        <text>an N-acetyl-alpha-neuraminyl-(2-&gt;3)-beta-D-galactosyl-(1-&gt;4)-N-acetyl-beta-D-glucosaminyl derivative + GDP-beta-L-fucose = an alpha-Neu5Ac-(2-&gt;3)-beta-D-Gal-(1-&gt;4)-[alpha-L-Fuc-(1-&gt;3)]-beta-D-GlcNAc derivative + GDP + H(+)</text>
        <dbReference type="Rhea" id="RHEA:56076"/>
        <dbReference type="ChEBI" id="CHEBI:15378"/>
        <dbReference type="ChEBI" id="CHEBI:57273"/>
        <dbReference type="ChEBI" id="CHEBI:58189"/>
        <dbReference type="ChEBI" id="CHEBI:136545"/>
        <dbReference type="ChEBI" id="CHEBI:139509"/>
    </reaction>
    <physiologicalReaction direction="left-to-right" evidence="17">
        <dbReference type="Rhea" id="RHEA:56077"/>
    </physiologicalReaction>
</comment>
<comment type="catalytic activity">
    <reaction evidence="15">
        <text>a beta-D-galactosyl-(1-&gt;3)-N-acetyl-beta-D-glucosaminyl derivative + GDP-beta-L-fucose = a beta-D-galactosyl-(1-&gt;3)-[alpha-L-fucosyl-(1-&gt;4)]-N-acetyl-beta-D-glucosaminyl derivative + GDP + H(+)</text>
        <dbReference type="Rhea" id="RHEA:23628"/>
        <dbReference type="ChEBI" id="CHEBI:15378"/>
        <dbReference type="ChEBI" id="CHEBI:57273"/>
        <dbReference type="ChEBI" id="CHEBI:58189"/>
        <dbReference type="ChEBI" id="CHEBI:133506"/>
        <dbReference type="ChEBI" id="CHEBI:140304"/>
        <dbReference type="EC" id="2.4.1.65"/>
    </reaction>
    <physiologicalReaction direction="left-to-right" evidence="15">
        <dbReference type="Rhea" id="RHEA:23629"/>
    </physiologicalReaction>
</comment>
<keyword evidence="7" id="KW-0735">Signal-anchor</keyword>
<sequence length="436" mass="50802">MVEHPRLTCSPLPFTFLFCIIVFSSLCKATSFPLSRSRFSQHGSFPEQQLEVIQYCLDHCRGVKQAFSDTLMEATGQKKGFLGKQFFAVLLFHFFFGICLFTYIRQTREPESAPCSYPPSTLPGSLASPENTSSPEKKAPELTILLWTWPFGQSFPLTKCSTLFGIPDCHMTADRSWYHKADAVVMHHWDVYSGPSRLPREPRPPFQHWIWFNLESPSHSPNLGAMNGIFNMTMTYRKDSDIFSPYGSLELLRQPHNFTIPAKTKLVAWAVSNWNPGSRRVQYYTELKKYIHVDVYGRQHKPLSQEQLLPTLSQYKFYLAFENSLHEDYITEKLWKNALTSGTVPVVCGPPRQNYERFLPPDSFIHIDDFPSALELAQYLEQLDKDPVRYERYFQWRTWLSPSISPGWIFHYCNACQFLHRTKSYQTMRSLSTWFR</sequence>
<comment type="caution">
    <text evidence="19">Lacks conserved residue(s) required for the propagation of feature annotation.</text>
</comment>
<keyword evidence="8 19" id="KW-1133">Transmembrane helix</keyword>
<comment type="catalytic activity">
    <reaction evidence="14">
        <text>an alpha-Neu5Ac-(2-&gt;3)-beta-D-Gal-(1-&gt;4)-beta-D-GlcNAc-(1-&gt;3)-beta-D-Gal-(1-&gt;4)-[alpha-L-Fuc-(1-&gt;3)]-beta-D-GlcNAc derivative + GDP-beta-L-fucose = an alpha-Neu5Ac-(2-&gt;3)-beta-D-Gal-(1-&gt;4)-[alpha-L-Fuc-(1-&gt;3)]-beta-D-GlcNAc-(1-&gt;3)-beta-D-Gal-(1-&gt;4)-[alpha-L-Fuc-(1-&gt;3)]-beta-D-GlcNAc derivative + GDP + H(+)</text>
        <dbReference type="Rhea" id="RHEA:52864"/>
        <dbReference type="ChEBI" id="CHEBI:15378"/>
        <dbReference type="ChEBI" id="CHEBI:57273"/>
        <dbReference type="ChEBI" id="CHEBI:58189"/>
        <dbReference type="ChEBI" id="CHEBI:145342"/>
        <dbReference type="ChEBI" id="CHEBI:145343"/>
    </reaction>
    <physiologicalReaction direction="left-to-right" evidence="14">
        <dbReference type="Rhea" id="RHEA:52865"/>
    </physiologicalReaction>
</comment>
<dbReference type="eggNOG" id="KOG2619">
    <property type="taxonomic scope" value="Eukaryota"/>
</dbReference>
<evidence type="ECO:0000256" key="9">
    <source>
        <dbReference type="ARBA" id="ARBA00023034"/>
    </source>
</evidence>
<feature type="compositionally biased region" description="Polar residues" evidence="20">
    <location>
        <begin position="122"/>
        <end position="134"/>
    </location>
</feature>
<dbReference type="RefSeq" id="XP_006017663.2">
    <property type="nucleotide sequence ID" value="XM_006017601.2"/>
</dbReference>
<evidence type="ECO:0000256" key="3">
    <source>
        <dbReference type="ARBA" id="ARBA00008919"/>
    </source>
</evidence>
<evidence type="ECO:0000256" key="19">
    <source>
        <dbReference type="RuleBase" id="RU003832"/>
    </source>
</evidence>
<dbReference type="InParanoid" id="A0A1U7R5E6"/>
<protein>
    <recommendedName>
        <fullName evidence="19">Fucosyltransferase</fullName>
        <ecNumber evidence="19">2.4.1.-</ecNumber>
    </recommendedName>
</protein>
<keyword evidence="10" id="KW-0443">Lipid metabolism</keyword>
<dbReference type="InterPro" id="IPR001503">
    <property type="entry name" value="Glyco_trans_10"/>
</dbReference>
<evidence type="ECO:0000256" key="5">
    <source>
        <dbReference type="ARBA" id="ARBA00022679"/>
    </source>
</evidence>
<dbReference type="Proteomes" id="UP000189705">
    <property type="component" value="Unplaced"/>
</dbReference>
<dbReference type="UniPathway" id="UPA00378"/>
<keyword evidence="23" id="KW-1185">Reference proteome</keyword>